<evidence type="ECO:0000313" key="2">
    <source>
        <dbReference type="Proteomes" id="UP001054945"/>
    </source>
</evidence>
<organism evidence="1 2">
    <name type="scientific">Caerostris extrusa</name>
    <name type="common">Bark spider</name>
    <name type="synonym">Caerostris bankana</name>
    <dbReference type="NCBI Taxonomy" id="172846"/>
    <lineage>
        <taxon>Eukaryota</taxon>
        <taxon>Metazoa</taxon>
        <taxon>Ecdysozoa</taxon>
        <taxon>Arthropoda</taxon>
        <taxon>Chelicerata</taxon>
        <taxon>Arachnida</taxon>
        <taxon>Araneae</taxon>
        <taxon>Araneomorphae</taxon>
        <taxon>Entelegynae</taxon>
        <taxon>Araneoidea</taxon>
        <taxon>Araneidae</taxon>
        <taxon>Caerostris</taxon>
    </lineage>
</organism>
<dbReference type="Proteomes" id="UP001054945">
    <property type="component" value="Unassembled WGS sequence"/>
</dbReference>
<gene>
    <name evidence="1" type="ORF">CEXT_264451</name>
</gene>
<dbReference type="EMBL" id="BPLR01009075">
    <property type="protein sequence ID" value="GIY29444.1"/>
    <property type="molecule type" value="Genomic_DNA"/>
</dbReference>
<reference evidence="1 2" key="1">
    <citation type="submission" date="2021-06" db="EMBL/GenBank/DDBJ databases">
        <title>Caerostris extrusa draft genome.</title>
        <authorList>
            <person name="Kono N."/>
            <person name="Arakawa K."/>
        </authorList>
    </citation>
    <scope>NUCLEOTIDE SEQUENCE [LARGE SCALE GENOMIC DNA]</scope>
</reference>
<dbReference type="AlphaFoldDB" id="A0AAV4S7X2"/>
<sequence>LIMDSEKIRTVFITASRNSHGDKRTWSADHASVLLNHNREKDDVENR</sequence>
<proteinExistence type="predicted"/>
<name>A0AAV4S7X2_CAEEX</name>
<feature type="non-terminal residue" evidence="1">
    <location>
        <position position="1"/>
    </location>
</feature>
<evidence type="ECO:0000313" key="1">
    <source>
        <dbReference type="EMBL" id="GIY29444.1"/>
    </source>
</evidence>
<accession>A0AAV4S7X2</accession>
<protein>
    <submittedName>
        <fullName evidence="1">Uncharacterized protein</fullName>
    </submittedName>
</protein>
<comment type="caution">
    <text evidence="1">The sequence shown here is derived from an EMBL/GenBank/DDBJ whole genome shotgun (WGS) entry which is preliminary data.</text>
</comment>
<keyword evidence="2" id="KW-1185">Reference proteome</keyword>